<dbReference type="KEGG" id="upl:DSM104440_03156"/>
<feature type="domain" description="Large ribosomal subunit protein uL30-like ferredoxin-like fold" evidence="6">
    <location>
        <begin position="13"/>
        <end position="63"/>
    </location>
</feature>
<evidence type="ECO:0000256" key="2">
    <source>
        <dbReference type="ARBA" id="ARBA00011838"/>
    </source>
</evidence>
<name>A0A6M4HEB4_9PROT</name>
<sequence>MTAKEKNAAVKKIRVTLVKGTTQTLGKHRECVKGLGLRHRHHTVEVEDTPSIRGMINKVSYLVKVEGEA</sequence>
<dbReference type="InParanoid" id="A0A6M4HEB4"/>
<dbReference type="InterPro" id="IPR016082">
    <property type="entry name" value="Ribosomal_uL30_ferredoxin-like"/>
</dbReference>
<dbReference type="InterPro" id="IPR005996">
    <property type="entry name" value="Ribosomal_uL30_bac-type"/>
</dbReference>
<dbReference type="PANTHER" id="PTHR15892:SF2">
    <property type="entry name" value="LARGE RIBOSOMAL SUBUNIT PROTEIN UL30M"/>
    <property type="match status" value="1"/>
</dbReference>
<evidence type="ECO:0000256" key="1">
    <source>
        <dbReference type="ARBA" id="ARBA00007594"/>
    </source>
</evidence>
<comment type="subunit">
    <text evidence="2 5">Part of the 50S ribosomal subunit.</text>
</comment>
<protein>
    <recommendedName>
        <fullName evidence="5">Large ribosomal subunit protein uL30</fullName>
    </recommendedName>
</protein>
<gene>
    <name evidence="5 7" type="primary">rpmD</name>
    <name evidence="7" type="ORF">DSM104440_03156</name>
</gene>
<dbReference type="FunCoup" id="A0A6M4HEB4">
    <property type="interactions" value="445"/>
</dbReference>
<dbReference type="Proteomes" id="UP000503096">
    <property type="component" value="Chromosome"/>
</dbReference>
<dbReference type="PIRSF" id="PIRSF002211">
    <property type="entry name" value="Ribosomal_L30_bac-type"/>
    <property type="match status" value="1"/>
</dbReference>
<dbReference type="HAMAP" id="MF_01371_B">
    <property type="entry name" value="Ribosomal_uL30_B"/>
    <property type="match status" value="1"/>
</dbReference>
<comment type="similarity">
    <text evidence="1 5">Belongs to the universal ribosomal protein uL30 family.</text>
</comment>
<reference evidence="7 8" key="1">
    <citation type="submission" date="2020-04" db="EMBL/GenBank/DDBJ databases">
        <title>Usitatibacter rugosus gen. nov., sp. nov. and Usitatibacter palustris sp. nov., novel members of Usitatibacteraceae fam. nov. within the order Nitrosomonadales isolated from soil.</title>
        <authorList>
            <person name="Huber K.J."/>
            <person name="Neumann-Schaal M."/>
            <person name="Geppert A."/>
            <person name="Luckner M."/>
            <person name="Wanner G."/>
            <person name="Overmann J."/>
        </authorList>
    </citation>
    <scope>NUCLEOTIDE SEQUENCE [LARGE SCALE GENOMIC DNA]</scope>
    <source>
        <strain evidence="7 8">Swamp67</strain>
    </source>
</reference>
<dbReference type="SUPFAM" id="SSF55129">
    <property type="entry name" value="Ribosomal protein L30p/L7e"/>
    <property type="match status" value="1"/>
</dbReference>
<evidence type="ECO:0000313" key="8">
    <source>
        <dbReference type="Proteomes" id="UP000503096"/>
    </source>
</evidence>
<dbReference type="NCBIfam" id="TIGR01308">
    <property type="entry name" value="rpmD_bact"/>
    <property type="match status" value="1"/>
</dbReference>
<dbReference type="EMBL" id="CP053073">
    <property type="protein sequence ID" value="QJR16327.1"/>
    <property type="molecule type" value="Genomic_DNA"/>
</dbReference>
<dbReference type="GO" id="GO:0022625">
    <property type="term" value="C:cytosolic large ribosomal subunit"/>
    <property type="evidence" value="ECO:0007669"/>
    <property type="project" value="TreeGrafter"/>
</dbReference>
<evidence type="ECO:0000256" key="5">
    <source>
        <dbReference type="HAMAP-Rule" id="MF_01371"/>
    </source>
</evidence>
<keyword evidence="8" id="KW-1185">Reference proteome</keyword>
<dbReference type="InterPro" id="IPR036919">
    <property type="entry name" value="Ribo_uL30_ferredoxin-like_sf"/>
</dbReference>
<organism evidence="7 8">
    <name type="scientific">Usitatibacter palustris</name>
    <dbReference type="NCBI Taxonomy" id="2732487"/>
    <lineage>
        <taxon>Bacteria</taxon>
        <taxon>Pseudomonadati</taxon>
        <taxon>Pseudomonadota</taxon>
        <taxon>Betaproteobacteria</taxon>
        <taxon>Nitrosomonadales</taxon>
        <taxon>Usitatibacteraceae</taxon>
        <taxon>Usitatibacter</taxon>
    </lineage>
</organism>
<dbReference type="GO" id="GO:0003735">
    <property type="term" value="F:structural constituent of ribosome"/>
    <property type="evidence" value="ECO:0007669"/>
    <property type="project" value="InterPro"/>
</dbReference>
<accession>A0A6M4HEB4</accession>
<evidence type="ECO:0000313" key="7">
    <source>
        <dbReference type="EMBL" id="QJR16327.1"/>
    </source>
</evidence>
<keyword evidence="4 5" id="KW-0687">Ribonucleoprotein</keyword>
<dbReference type="Pfam" id="PF00327">
    <property type="entry name" value="Ribosomal_L30"/>
    <property type="match status" value="1"/>
</dbReference>
<dbReference type="AlphaFoldDB" id="A0A6M4HEB4"/>
<dbReference type="GO" id="GO:0006412">
    <property type="term" value="P:translation"/>
    <property type="evidence" value="ECO:0007669"/>
    <property type="project" value="UniProtKB-UniRule"/>
</dbReference>
<dbReference type="Gene3D" id="3.30.1390.20">
    <property type="entry name" value="Ribosomal protein L30, ferredoxin-like fold domain"/>
    <property type="match status" value="1"/>
</dbReference>
<evidence type="ECO:0000256" key="3">
    <source>
        <dbReference type="ARBA" id="ARBA00022980"/>
    </source>
</evidence>
<dbReference type="CDD" id="cd01658">
    <property type="entry name" value="Ribosomal_L30"/>
    <property type="match status" value="1"/>
</dbReference>
<keyword evidence="3 5" id="KW-0689">Ribosomal protein</keyword>
<evidence type="ECO:0000259" key="6">
    <source>
        <dbReference type="Pfam" id="PF00327"/>
    </source>
</evidence>
<dbReference type="RefSeq" id="WP_171164339.1">
    <property type="nucleotide sequence ID" value="NZ_CP053073.1"/>
</dbReference>
<proteinExistence type="inferred from homology"/>
<dbReference type="PANTHER" id="PTHR15892">
    <property type="entry name" value="MITOCHONDRIAL RIBOSOMAL PROTEIN L30"/>
    <property type="match status" value="1"/>
</dbReference>
<evidence type="ECO:0000256" key="4">
    <source>
        <dbReference type="ARBA" id="ARBA00023274"/>
    </source>
</evidence>